<dbReference type="InterPro" id="IPR038723">
    <property type="entry name" value="ArnR1-like_HTH"/>
</dbReference>
<dbReference type="RefSeq" id="WP_048117004.1">
    <property type="nucleotide sequence ID" value="NZ_CP011070.1"/>
</dbReference>
<dbReference type="HOGENOM" id="CLU_159725_1_0_2"/>
<reference evidence="2 3" key="2">
    <citation type="journal article" date="2016" name="ISME J.">
        <title>Physiological and genomic characterization of two novel marine thaumarchaeal strains indicates niche differentiation.</title>
        <authorList>
            <person name="Bayer B."/>
            <person name="Vojvoda J."/>
            <person name="Offre P."/>
            <person name="Alves R.J."/>
            <person name="Elisabeth N.H."/>
            <person name="Garcia J.A."/>
            <person name="Volland J.M."/>
            <person name="Srivastava A."/>
            <person name="Schleper C."/>
            <person name="Herndl G.J."/>
        </authorList>
    </citation>
    <scope>NUCLEOTIDE SEQUENCE [LARGE SCALE GENOMIC DNA]</scope>
    <source>
        <strain evidence="2 3">NF5</strain>
    </source>
</reference>
<protein>
    <submittedName>
        <fullName evidence="2">Putative transcriptional regulator</fullName>
    </submittedName>
</protein>
<dbReference type="OrthoDB" id="140255at2157"/>
<name>A0A0D5C4R4_9ARCH</name>
<proteinExistence type="predicted"/>
<dbReference type="AlphaFoldDB" id="A0A0D5C4R4"/>
<dbReference type="GeneID" id="24820821"/>
<dbReference type="Proteomes" id="UP000032408">
    <property type="component" value="Chromosome"/>
</dbReference>
<sequence>MESLVNKKKQEKTHRKARRSKLEIYYNILTELKKESNLEQIKPTRIQQKCNMSYDKFSKNLLELQKRKLVADDQSLKITDKGIQLINDYSKINDFLEKMKLDYIEEESK</sequence>
<dbReference type="STRING" id="1580092.NADRNF5_1650"/>
<dbReference type="Pfam" id="PF14947">
    <property type="entry name" value="HTH_45"/>
    <property type="match status" value="1"/>
</dbReference>
<accession>A0A0D5C4R4</accession>
<keyword evidence="3" id="KW-1185">Reference proteome</keyword>
<evidence type="ECO:0000259" key="1">
    <source>
        <dbReference type="Pfam" id="PF14947"/>
    </source>
</evidence>
<dbReference type="InterPro" id="IPR036390">
    <property type="entry name" value="WH_DNA-bd_sf"/>
</dbReference>
<feature type="domain" description="ArnR1-like winged helix-turn-helix" evidence="1">
    <location>
        <begin position="18"/>
        <end position="95"/>
    </location>
</feature>
<dbReference type="EMBL" id="CP011070">
    <property type="protein sequence ID" value="AJW71330.1"/>
    <property type="molecule type" value="Genomic_DNA"/>
</dbReference>
<gene>
    <name evidence="2" type="ORF">NADRNF5_1650</name>
</gene>
<dbReference type="SUPFAM" id="SSF46785">
    <property type="entry name" value="Winged helix' DNA-binding domain"/>
    <property type="match status" value="1"/>
</dbReference>
<dbReference type="Gene3D" id="1.10.10.10">
    <property type="entry name" value="Winged helix-like DNA-binding domain superfamily/Winged helix DNA-binding domain"/>
    <property type="match status" value="1"/>
</dbReference>
<evidence type="ECO:0000313" key="3">
    <source>
        <dbReference type="Proteomes" id="UP000032408"/>
    </source>
</evidence>
<dbReference type="KEGG" id="nin:NADRNF5_1650"/>
<dbReference type="InterPro" id="IPR036388">
    <property type="entry name" value="WH-like_DNA-bd_sf"/>
</dbReference>
<organism evidence="2 3">
    <name type="scientific">Nitrosopumilus adriaticus</name>
    <dbReference type="NCBI Taxonomy" id="1580092"/>
    <lineage>
        <taxon>Archaea</taxon>
        <taxon>Nitrososphaerota</taxon>
        <taxon>Nitrososphaeria</taxon>
        <taxon>Nitrosopumilales</taxon>
        <taxon>Nitrosopumilaceae</taxon>
        <taxon>Nitrosopumilus</taxon>
    </lineage>
</organism>
<reference evidence="3" key="1">
    <citation type="submission" date="2015-03" db="EMBL/GenBank/DDBJ databases">
        <title>Characterization of two novel Thaumarchaeota isolated from the Northern Adriatic Sea.</title>
        <authorList>
            <person name="Bayer B."/>
            <person name="Vojvoda J."/>
            <person name="Offre P."/>
            <person name="Srivastava A."/>
            <person name="Elisabeth N."/>
            <person name="Garcia J.A.L."/>
            <person name="Schleper C."/>
            <person name="Herndl G.J."/>
        </authorList>
    </citation>
    <scope>NUCLEOTIDE SEQUENCE [LARGE SCALE GENOMIC DNA]</scope>
    <source>
        <strain evidence="3">NF5</strain>
    </source>
</reference>
<evidence type="ECO:0000313" key="2">
    <source>
        <dbReference type="EMBL" id="AJW71330.1"/>
    </source>
</evidence>